<evidence type="ECO:0000256" key="1">
    <source>
        <dbReference type="ARBA" id="ARBA00004370"/>
    </source>
</evidence>
<keyword evidence="4" id="KW-0444">Lipid biosynthesis</keyword>
<dbReference type="Pfam" id="PF01553">
    <property type="entry name" value="Acyltransferase"/>
    <property type="match status" value="1"/>
</dbReference>
<dbReference type="EMBL" id="JH431607">
    <property type="status" value="NOT_ANNOTATED_CDS"/>
    <property type="molecule type" value="Genomic_DNA"/>
</dbReference>
<dbReference type="OMA" id="PPMVREE"/>
<evidence type="ECO:0000256" key="10">
    <source>
        <dbReference type="ARBA" id="ARBA00023209"/>
    </source>
</evidence>
<dbReference type="Proteomes" id="UP000014500">
    <property type="component" value="Unassembled WGS sequence"/>
</dbReference>
<keyword evidence="5" id="KW-0808">Transferase</keyword>
<keyword evidence="12" id="KW-0012">Acyltransferase</keyword>
<feature type="transmembrane region" description="Helical" evidence="14">
    <location>
        <begin position="384"/>
        <end position="401"/>
    </location>
</feature>
<name>T1IW46_STRMM</name>
<keyword evidence="10" id="KW-0594">Phospholipid biosynthesis</keyword>
<dbReference type="STRING" id="126957.T1IW46"/>
<dbReference type="EnsemblMetazoa" id="SMAR005406-RA">
    <property type="protein sequence ID" value="SMAR005406-PA"/>
    <property type="gene ID" value="SMAR005406"/>
</dbReference>
<feature type="transmembrane region" description="Helical" evidence="14">
    <location>
        <begin position="12"/>
        <end position="32"/>
    </location>
</feature>
<dbReference type="GO" id="GO:0005783">
    <property type="term" value="C:endoplasmic reticulum"/>
    <property type="evidence" value="ECO:0007669"/>
    <property type="project" value="TreeGrafter"/>
</dbReference>
<protein>
    <recommendedName>
        <fullName evidence="15">Phospholipid/glycerol acyltransferase domain-containing protein</fullName>
    </recommendedName>
</protein>
<evidence type="ECO:0000313" key="17">
    <source>
        <dbReference type="Proteomes" id="UP000014500"/>
    </source>
</evidence>
<reference evidence="17" key="1">
    <citation type="submission" date="2011-05" db="EMBL/GenBank/DDBJ databases">
        <authorList>
            <person name="Richards S.R."/>
            <person name="Qu J."/>
            <person name="Jiang H."/>
            <person name="Jhangiani S.N."/>
            <person name="Agravi P."/>
            <person name="Goodspeed R."/>
            <person name="Gross S."/>
            <person name="Mandapat C."/>
            <person name="Jackson L."/>
            <person name="Mathew T."/>
            <person name="Pu L."/>
            <person name="Thornton R."/>
            <person name="Saada N."/>
            <person name="Wilczek-Boney K.B."/>
            <person name="Lee S."/>
            <person name="Kovar C."/>
            <person name="Wu Y."/>
            <person name="Scherer S.E."/>
            <person name="Worley K.C."/>
            <person name="Muzny D.M."/>
            <person name="Gibbs R."/>
        </authorList>
    </citation>
    <scope>NUCLEOTIDE SEQUENCE</scope>
    <source>
        <strain evidence="17">Brora</strain>
    </source>
</reference>
<dbReference type="PANTHER" id="PTHR23063:SF2">
    <property type="entry name" value="GLYCEROL-3-PHOSPHATE ACYLTRANSFERASE 4, ISOFORM D-RELATED"/>
    <property type="match status" value="1"/>
</dbReference>
<dbReference type="HOGENOM" id="CLU_031080_0_1_1"/>
<comment type="pathway">
    <text evidence="13">Phospholipid metabolism.</text>
</comment>
<evidence type="ECO:0000256" key="6">
    <source>
        <dbReference type="ARBA" id="ARBA00022692"/>
    </source>
</evidence>
<keyword evidence="9 14" id="KW-0472">Membrane</keyword>
<dbReference type="GO" id="GO:0008654">
    <property type="term" value="P:phospholipid biosynthetic process"/>
    <property type="evidence" value="ECO:0007669"/>
    <property type="project" value="UniProtKB-KW"/>
</dbReference>
<evidence type="ECO:0000256" key="14">
    <source>
        <dbReference type="SAM" id="Phobius"/>
    </source>
</evidence>
<dbReference type="eggNOG" id="KOG2898">
    <property type="taxonomic scope" value="Eukaryota"/>
</dbReference>
<keyword evidence="8" id="KW-0443">Lipid metabolism</keyword>
<feature type="transmembrane region" description="Helical" evidence="14">
    <location>
        <begin position="193"/>
        <end position="213"/>
    </location>
</feature>
<evidence type="ECO:0000259" key="15">
    <source>
        <dbReference type="SMART" id="SM00563"/>
    </source>
</evidence>
<organism evidence="16 17">
    <name type="scientific">Strigamia maritima</name>
    <name type="common">European centipede</name>
    <name type="synonym">Geophilus maritimus</name>
    <dbReference type="NCBI Taxonomy" id="126957"/>
    <lineage>
        <taxon>Eukaryota</taxon>
        <taxon>Metazoa</taxon>
        <taxon>Ecdysozoa</taxon>
        <taxon>Arthropoda</taxon>
        <taxon>Myriapoda</taxon>
        <taxon>Chilopoda</taxon>
        <taxon>Pleurostigmophora</taxon>
        <taxon>Geophilomorpha</taxon>
        <taxon>Linotaeniidae</taxon>
        <taxon>Strigamia</taxon>
    </lineage>
</organism>
<dbReference type="InterPro" id="IPR045252">
    <property type="entry name" value="LPCAT1-like"/>
</dbReference>
<keyword evidence="17" id="KW-1185">Reference proteome</keyword>
<feature type="domain" description="Phospholipid/glycerol acyltransferase" evidence="15">
    <location>
        <begin position="255"/>
        <end position="366"/>
    </location>
</feature>
<evidence type="ECO:0000256" key="3">
    <source>
        <dbReference type="ARBA" id="ARBA00008655"/>
    </source>
</evidence>
<keyword evidence="6 14" id="KW-0812">Transmembrane</keyword>
<dbReference type="GO" id="GO:0004366">
    <property type="term" value="F:glycerol-3-phosphate O-acyltransferase activity"/>
    <property type="evidence" value="ECO:0007669"/>
    <property type="project" value="TreeGrafter"/>
</dbReference>
<dbReference type="GO" id="GO:0019432">
    <property type="term" value="P:triglyceride biosynthetic process"/>
    <property type="evidence" value="ECO:0007669"/>
    <property type="project" value="TreeGrafter"/>
</dbReference>
<dbReference type="SMART" id="SM00563">
    <property type="entry name" value="PlsC"/>
    <property type="match status" value="1"/>
</dbReference>
<evidence type="ECO:0000256" key="2">
    <source>
        <dbReference type="ARBA" id="ARBA00005189"/>
    </source>
</evidence>
<sequence length="466" mass="53737">MMLAEGLQFLLFHFLFPPIFLLFVISLVLASFGKSLGIRKRYVERLLHVFEYGRIKIEKAEQKRWKPDDDDISAELPDESNGSTTVISREGMHLVPDPEKQNLPIPRNRSFDTFKREFQLSDAMDFVKAGVEAIIEDEVTQRFSAEGHLLLELPSWNLLTRTNRNYHYISMKLTFVWVLGWIFRYSILLPMRLILMVLGVGWLCLCTGCIGYLPDGRAKRWLNTHVSLMCFRILSRAFSAMITYHDRENRAKGGGICVANHTSPIDVVILACDNCYALIGQSHEGFLGLLQRALARAGDHIWFERSEIKDRYAVSRRLKEHVDDASKWPILIFPEGTCINNTSVMMFKKGSFEIGGVIYPVAIKYDSKFGDPFWNSSKFSMMQYLLMMMTSWAIVCDVWYLPPMTLMPDEDAVDFADRVKAAIARKGGLVDLMWDGQLKRINAKLEWKEKQQEEYSRRLVLDQSPE</sequence>
<evidence type="ECO:0000256" key="13">
    <source>
        <dbReference type="ARBA" id="ARBA00025707"/>
    </source>
</evidence>
<dbReference type="SUPFAM" id="SSF69593">
    <property type="entry name" value="Glycerol-3-phosphate (1)-acyltransferase"/>
    <property type="match status" value="1"/>
</dbReference>
<evidence type="ECO:0000313" key="16">
    <source>
        <dbReference type="EnsemblMetazoa" id="SMAR005406-PA"/>
    </source>
</evidence>
<evidence type="ECO:0000256" key="12">
    <source>
        <dbReference type="ARBA" id="ARBA00023315"/>
    </source>
</evidence>
<dbReference type="PANTHER" id="PTHR23063">
    <property type="entry name" value="PHOSPHOLIPID ACYLTRANSFERASE"/>
    <property type="match status" value="1"/>
</dbReference>
<reference evidence="16" key="2">
    <citation type="submission" date="2015-02" db="UniProtKB">
        <authorList>
            <consortium name="EnsemblMetazoa"/>
        </authorList>
    </citation>
    <scope>IDENTIFICATION</scope>
</reference>
<evidence type="ECO:0000256" key="11">
    <source>
        <dbReference type="ARBA" id="ARBA00023264"/>
    </source>
</evidence>
<evidence type="ECO:0000256" key="8">
    <source>
        <dbReference type="ARBA" id="ARBA00023098"/>
    </source>
</evidence>
<evidence type="ECO:0000256" key="5">
    <source>
        <dbReference type="ARBA" id="ARBA00022679"/>
    </source>
</evidence>
<keyword evidence="7 14" id="KW-1133">Transmembrane helix</keyword>
<feature type="transmembrane region" description="Helical" evidence="14">
    <location>
        <begin position="169"/>
        <end position="187"/>
    </location>
</feature>
<proteinExistence type="inferred from homology"/>
<comment type="similarity">
    <text evidence="3">Belongs to the 1-acyl-sn-glycerol-3-phosphate acyltransferase family.</text>
</comment>
<comment type="subcellular location">
    <subcellularLocation>
        <location evidence="1">Membrane</location>
    </subcellularLocation>
</comment>
<dbReference type="CDD" id="cd07991">
    <property type="entry name" value="LPLAT_LPCAT1-like"/>
    <property type="match status" value="1"/>
</dbReference>
<accession>T1IW46</accession>
<dbReference type="GO" id="GO:0016020">
    <property type="term" value="C:membrane"/>
    <property type="evidence" value="ECO:0007669"/>
    <property type="project" value="UniProtKB-SubCell"/>
</dbReference>
<dbReference type="AlphaFoldDB" id="T1IW46"/>
<evidence type="ECO:0000256" key="4">
    <source>
        <dbReference type="ARBA" id="ARBA00022516"/>
    </source>
</evidence>
<comment type="pathway">
    <text evidence="2">Lipid metabolism.</text>
</comment>
<evidence type="ECO:0000256" key="9">
    <source>
        <dbReference type="ARBA" id="ARBA00023136"/>
    </source>
</evidence>
<keyword evidence="11" id="KW-1208">Phospholipid metabolism</keyword>
<evidence type="ECO:0000256" key="7">
    <source>
        <dbReference type="ARBA" id="ARBA00022989"/>
    </source>
</evidence>
<dbReference type="PhylomeDB" id="T1IW46"/>
<dbReference type="InterPro" id="IPR002123">
    <property type="entry name" value="Plipid/glycerol_acylTrfase"/>
</dbReference>